<dbReference type="SMART" id="SM00717">
    <property type="entry name" value="SANT"/>
    <property type="match status" value="2"/>
</dbReference>
<feature type="compositionally biased region" description="Polar residues" evidence="7">
    <location>
        <begin position="1"/>
        <end position="20"/>
    </location>
</feature>
<comment type="subcellular location">
    <subcellularLocation>
        <location evidence="1">Nucleus</location>
    </subcellularLocation>
</comment>
<dbReference type="InterPro" id="IPR009057">
    <property type="entry name" value="Homeodomain-like_sf"/>
</dbReference>
<keyword evidence="3" id="KW-0805">Transcription regulation</keyword>
<comment type="caution">
    <text evidence="10">The sequence shown here is derived from an EMBL/GenBank/DDBJ whole genome shotgun (WGS) entry which is preliminary data.</text>
</comment>
<evidence type="ECO:0000256" key="4">
    <source>
        <dbReference type="ARBA" id="ARBA00023125"/>
    </source>
</evidence>
<evidence type="ECO:0000259" key="8">
    <source>
        <dbReference type="PROSITE" id="PS50090"/>
    </source>
</evidence>
<organism evidence="10 11">
    <name type="scientific">Erythroxylum novogranatense</name>
    <dbReference type="NCBI Taxonomy" id="1862640"/>
    <lineage>
        <taxon>Eukaryota</taxon>
        <taxon>Viridiplantae</taxon>
        <taxon>Streptophyta</taxon>
        <taxon>Embryophyta</taxon>
        <taxon>Tracheophyta</taxon>
        <taxon>Spermatophyta</taxon>
        <taxon>Magnoliopsida</taxon>
        <taxon>eudicotyledons</taxon>
        <taxon>Gunneridae</taxon>
        <taxon>Pentapetalae</taxon>
        <taxon>rosids</taxon>
        <taxon>fabids</taxon>
        <taxon>Malpighiales</taxon>
        <taxon>Erythroxylaceae</taxon>
        <taxon>Erythroxylum</taxon>
    </lineage>
</organism>
<dbReference type="InterPro" id="IPR017930">
    <property type="entry name" value="Myb_dom"/>
</dbReference>
<dbReference type="GO" id="GO:0000981">
    <property type="term" value="F:DNA-binding transcription factor activity, RNA polymerase II-specific"/>
    <property type="evidence" value="ECO:0007669"/>
    <property type="project" value="TreeGrafter"/>
</dbReference>
<dbReference type="InterPro" id="IPR001005">
    <property type="entry name" value="SANT/Myb"/>
</dbReference>
<dbReference type="EMBL" id="JAIWQS010000003">
    <property type="protein sequence ID" value="KAJ8769112.1"/>
    <property type="molecule type" value="Genomic_DNA"/>
</dbReference>
<dbReference type="PROSITE" id="PS50090">
    <property type="entry name" value="MYB_LIKE"/>
    <property type="match status" value="2"/>
</dbReference>
<dbReference type="AlphaFoldDB" id="A0AAV8TQF2"/>
<keyword evidence="6" id="KW-0539">Nucleus</keyword>
<feature type="domain" description="HTH myb-type" evidence="9">
    <location>
        <begin position="16"/>
        <end position="71"/>
    </location>
</feature>
<keyword evidence="11" id="KW-1185">Reference proteome</keyword>
<accession>A0AAV8TQF2</accession>
<name>A0AAV8TQF2_9ROSI</name>
<evidence type="ECO:0000256" key="3">
    <source>
        <dbReference type="ARBA" id="ARBA00023015"/>
    </source>
</evidence>
<dbReference type="SUPFAM" id="SSF46689">
    <property type="entry name" value="Homeodomain-like"/>
    <property type="match status" value="1"/>
</dbReference>
<dbReference type="CDD" id="cd00167">
    <property type="entry name" value="SANT"/>
    <property type="match status" value="2"/>
</dbReference>
<keyword evidence="5" id="KW-0804">Transcription</keyword>
<dbReference type="PANTHER" id="PTHR45614">
    <property type="entry name" value="MYB PROTEIN-RELATED"/>
    <property type="match status" value="1"/>
</dbReference>
<dbReference type="PANTHER" id="PTHR45614:SF100">
    <property type="entry name" value="MYB TRANSCRIPTION FACTOR"/>
    <property type="match status" value="1"/>
</dbReference>
<evidence type="ECO:0000256" key="2">
    <source>
        <dbReference type="ARBA" id="ARBA00022737"/>
    </source>
</evidence>
<evidence type="ECO:0000256" key="5">
    <source>
        <dbReference type="ARBA" id="ARBA00023163"/>
    </source>
</evidence>
<evidence type="ECO:0000259" key="9">
    <source>
        <dbReference type="PROSITE" id="PS51294"/>
    </source>
</evidence>
<evidence type="ECO:0000313" key="11">
    <source>
        <dbReference type="Proteomes" id="UP001159364"/>
    </source>
</evidence>
<dbReference type="PROSITE" id="PS51294">
    <property type="entry name" value="HTH_MYB"/>
    <property type="match status" value="2"/>
</dbReference>
<dbReference type="Gene3D" id="1.10.10.60">
    <property type="entry name" value="Homeodomain-like"/>
    <property type="match status" value="2"/>
</dbReference>
<gene>
    <name evidence="10" type="ORF">K2173_000887</name>
</gene>
<dbReference type="GO" id="GO:0000978">
    <property type="term" value="F:RNA polymerase II cis-regulatory region sequence-specific DNA binding"/>
    <property type="evidence" value="ECO:0007669"/>
    <property type="project" value="TreeGrafter"/>
</dbReference>
<proteinExistence type="predicted"/>
<dbReference type="InterPro" id="IPR050560">
    <property type="entry name" value="MYB_TF"/>
</dbReference>
<sequence length="281" mass="31773">METNIGSRSSSDVGKISSLSRGHWRPSEDEKLRQLVDQYGPQNWNFIAEHLPGRSGKSCRLRWYNQLDPNINKREFTEEEEKRLWNAHKLQGNRWASIARLFPGRTDNSVKNHYHVMVARMKRQGMAASSFSAKRSSRHLRSDEPYQNADSGSKLGGGLGSDISRVGLRNSKILISSCHSPSWTPSASIVTNESLGFDSKRCLQMNELCDHDNTNSSFLGRHFRPHLLSSENPFASIASYDDCYGRKEISPMSSDQEQGEDHNKITQQEVPFIDFLGVGIT</sequence>
<keyword evidence="2" id="KW-0677">Repeat</keyword>
<keyword evidence="4" id="KW-0238">DNA-binding</keyword>
<evidence type="ECO:0000256" key="7">
    <source>
        <dbReference type="SAM" id="MobiDB-lite"/>
    </source>
</evidence>
<dbReference type="GO" id="GO:0005634">
    <property type="term" value="C:nucleus"/>
    <property type="evidence" value="ECO:0007669"/>
    <property type="project" value="UniProtKB-SubCell"/>
</dbReference>
<dbReference type="Pfam" id="PF13921">
    <property type="entry name" value="Myb_DNA-bind_6"/>
    <property type="match status" value="1"/>
</dbReference>
<feature type="region of interest" description="Disordered" evidence="7">
    <location>
        <begin position="127"/>
        <end position="155"/>
    </location>
</feature>
<evidence type="ECO:0000256" key="1">
    <source>
        <dbReference type="ARBA" id="ARBA00004123"/>
    </source>
</evidence>
<feature type="domain" description="HTH myb-type" evidence="9">
    <location>
        <begin position="72"/>
        <end position="122"/>
    </location>
</feature>
<protein>
    <submittedName>
        <fullName evidence="10">Uncharacterized protein</fullName>
    </submittedName>
</protein>
<feature type="region of interest" description="Disordered" evidence="7">
    <location>
        <begin position="1"/>
        <end position="27"/>
    </location>
</feature>
<dbReference type="Proteomes" id="UP001159364">
    <property type="component" value="Linkage Group LG03"/>
</dbReference>
<feature type="domain" description="Myb-like" evidence="8">
    <location>
        <begin position="68"/>
        <end position="118"/>
    </location>
</feature>
<evidence type="ECO:0000313" key="10">
    <source>
        <dbReference type="EMBL" id="KAJ8769112.1"/>
    </source>
</evidence>
<feature type="domain" description="Myb-like" evidence="8">
    <location>
        <begin position="16"/>
        <end position="67"/>
    </location>
</feature>
<dbReference type="FunFam" id="1.10.10.60:FF:000060">
    <property type="entry name" value="MYB transcription factor"/>
    <property type="match status" value="1"/>
</dbReference>
<evidence type="ECO:0000256" key="6">
    <source>
        <dbReference type="ARBA" id="ARBA00023242"/>
    </source>
</evidence>
<reference evidence="10 11" key="1">
    <citation type="submission" date="2021-09" db="EMBL/GenBank/DDBJ databases">
        <title>Genomic insights and catalytic innovation underlie evolution of tropane alkaloids biosynthesis.</title>
        <authorList>
            <person name="Wang Y.-J."/>
            <person name="Tian T."/>
            <person name="Huang J.-P."/>
            <person name="Huang S.-X."/>
        </authorList>
    </citation>
    <scope>NUCLEOTIDE SEQUENCE [LARGE SCALE GENOMIC DNA]</scope>
    <source>
        <strain evidence="10">KIB-2018</strain>
        <tissue evidence="10">Leaf</tissue>
    </source>
</reference>